<gene>
    <name evidence="1" type="ORF">AVEN_89276_1</name>
</gene>
<comment type="caution">
    <text evidence="1">The sequence shown here is derived from an EMBL/GenBank/DDBJ whole genome shotgun (WGS) entry which is preliminary data.</text>
</comment>
<keyword evidence="2" id="KW-1185">Reference proteome</keyword>
<organism evidence="1 2">
    <name type="scientific">Araneus ventricosus</name>
    <name type="common">Orbweaver spider</name>
    <name type="synonym">Epeira ventricosa</name>
    <dbReference type="NCBI Taxonomy" id="182803"/>
    <lineage>
        <taxon>Eukaryota</taxon>
        <taxon>Metazoa</taxon>
        <taxon>Ecdysozoa</taxon>
        <taxon>Arthropoda</taxon>
        <taxon>Chelicerata</taxon>
        <taxon>Arachnida</taxon>
        <taxon>Araneae</taxon>
        <taxon>Araneomorphae</taxon>
        <taxon>Entelegynae</taxon>
        <taxon>Araneoidea</taxon>
        <taxon>Araneidae</taxon>
        <taxon>Araneus</taxon>
    </lineage>
</organism>
<name>A0A4Y2LJG8_ARAVE</name>
<reference evidence="1 2" key="1">
    <citation type="journal article" date="2019" name="Sci. Rep.">
        <title>Orb-weaving spider Araneus ventricosus genome elucidates the spidroin gene catalogue.</title>
        <authorList>
            <person name="Kono N."/>
            <person name="Nakamura H."/>
            <person name="Ohtoshi R."/>
            <person name="Moran D.A.P."/>
            <person name="Shinohara A."/>
            <person name="Yoshida Y."/>
            <person name="Fujiwara M."/>
            <person name="Mori M."/>
            <person name="Tomita M."/>
            <person name="Arakawa K."/>
        </authorList>
    </citation>
    <scope>NUCLEOTIDE SEQUENCE [LARGE SCALE GENOMIC DNA]</scope>
</reference>
<dbReference type="AlphaFoldDB" id="A0A4Y2LJG8"/>
<evidence type="ECO:0000313" key="2">
    <source>
        <dbReference type="Proteomes" id="UP000499080"/>
    </source>
</evidence>
<evidence type="ECO:0000313" key="1">
    <source>
        <dbReference type="EMBL" id="GBN13477.1"/>
    </source>
</evidence>
<dbReference type="Proteomes" id="UP000499080">
    <property type="component" value="Unassembled WGS sequence"/>
</dbReference>
<sequence length="109" mass="12475">MDCAAGIQTNLISIGMEGHKKVNFDSSRRRKIIRVCVKSVGEGEIRGTQSGTLNLLKRGFSKQTLEPPRMTRLIRVPLKRDFKLQCLRLRFQSSRNSTTTSHLADFHRF</sequence>
<dbReference type="EMBL" id="BGPR01005791">
    <property type="protein sequence ID" value="GBN13477.1"/>
    <property type="molecule type" value="Genomic_DNA"/>
</dbReference>
<proteinExistence type="predicted"/>
<protein>
    <submittedName>
        <fullName evidence="1">Uncharacterized protein</fullName>
    </submittedName>
</protein>
<accession>A0A4Y2LJG8</accession>